<dbReference type="AlphaFoldDB" id="A0A1Y2H3T1"/>
<accession>A0A1Y2H3T1</accession>
<dbReference type="Proteomes" id="UP000193411">
    <property type="component" value="Unassembled WGS sequence"/>
</dbReference>
<gene>
    <name evidence="2" type="ORF">BCR44DRAFT_58115</name>
</gene>
<evidence type="ECO:0000313" key="2">
    <source>
        <dbReference type="EMBL" id="ORZ29206.1"/>
    </source>
</evidence>
<dbReference type="EMBL" id="MCFL01000295">
    <property type="protein sequence ID" value="ORZ29206.1"/>
    <property type="molecule type" value="Genomic_DNA"/>
</dbReference>
<sequence length="460" mass="49849">MFFPSLFFSAISAPRRWGLLGNDAPTFHETPTSAPIHGHTDASAEERNRFNVAAVQGANLPQVAPATYNVHHPLLVFALAIEISSTKAADRPVEETQRQVLASGGGDKLRVAIAHDSSDDHTVGDQACDIVDIGSNIINGEDLAVNSSRPSGTTTTKSAVPMMAVMCTARLSKCGPRSGFMHRADSVFKSSDLLKIVSEADMEYSGNLFKIGQARKPIDLRPLIPGAVPPTTSVTTREPEATNDPLQTPSVSTFVVQPLASAGMTDPMAPTMKTLQTMHHRFRVTRRALPEATLPRLTLSVDNITSTLTGPLGHVSRFPYRRRNPSDIDPYSFGRHGAGDPEQSQNLNQPAEPTGDDDLDVVSKPLSVADVFGDELHRNDSDASDDLYEVGPRYLDEDGPFDFGDLQAHIGLNKSELDKCIDLSFSPFGDIDDTRQVSIEEAMAYVNGGWLGRLGLSQWF</sequence>
<organism evidence="2 3">
    <name type="scientific">Catenaria anguillulae PL171</name>
    <dbReference type="NCBI Taxonomy" id="765915"/>
    <lineage>
        <taxon>Eukaryota</taxon>
        <taxon>Fungi</taxon>
        <taxon>Fungi incertae sedis</taxon>
        <taxon>Blastocladiomycota</taxon>
        <taxon>Blastocladiomycetes</taxon>
        <taxon>Blastocladiales</taxon>
        <taxon>Catenariaceae</taxon>
        <taxon>Catenaria</taxon>
    </lineage>
</organism>
<proteinExistence type="predicted"/>
<name>A0A1Y2H3T1_9FUNG</name>
<feature type="compositionally biased region" description="Polar residues" evidence="1">
    <location>
        <begin position="342"/>
        <end position="351"/>
    </location>
</feature>
<evidence type="ECO:0000256" key="1">
    <source>
        <dbReference type="SAM" id="MobiDB-lite"/>
    </source>
</evidence>
<comment type="caution">
    <text evidence="2">The sequence shown here is derived from an EMBL/GenBank/DDBJ whole genome shotgun (WGS) entry which is preliminary data.</text>
</comment>
<keyword evidence="3" id="KW-1185">Reference proteome</keyword>
<feature type="region of interest" description="Disordered" evidence="1">
    <location>
        <begin position="306"/>
        <end position="357"/>
    </location>
</feature>
<protein>
    <submittedName>
        <fullName evidence="2">Uncharacterized protein</fullName>
    </submittedName>
</protein>
<reference evidence="2 3" key="1">
    <citation type="submission" date="2016-07" db="EMBL/GenBank/DDBJ databases">
        <title>Pervasive Adenine N6-methylation of Active Genes in Fungi.</title>
        <authorList>
            <consortium name="DOE Joint Genome Institute"/>
            <person name="Mondo S.J."/>
            <person name="Dannebaum R.O."/>
            <person name="Kuo R.C."/>
            <person name="Labutti K."/>
            <person name="Haridas S."/>
            <person name="Kuo A."/>
            <person name="Salamov A."/>
            <person name="Ahrendt S.R."/>
            <person name="Lipzen A."/>
            <person name="Sullivan W."/>
            <person name="Andreopoulos W.B."/>
            <person name="Clum A."/>
            <person name="Lindquist E."/>
            <person name="Daum C."/>
            <person name="Ramamoorthy G.K."/>
            <person name="Gryganskyi A."/>
            <person name="Culley D."/>
            <person name="Magnuson J.K."/>
            <person name="James T.Y."/>
            <person name="O'Malley M.A."/>
            <person name="Stajich J.E."/>
            <person name="Spatafora J.W."/>
            <person name="Visel A."/>
            <person name="Grigoriev I.V."/>
        </authorList>
    </citation>
    <scope>NUCLEOTIDE SEQUENCE [LARGE SCALE GENOMIC DNA]</scope>
    <source>
        <strain evidence="2 3">PL171</strain>
    </source>
</reference>
<evidence type="ECO:0000313" key="3">
    <source>
        <dbReference type="Proteomes" id="UP000193411"/>
    </source>
</evidence>
<feature type="region of interest" description="Disordered" evidence="1">
    <location>
        <begin position="222"/>
        <end position="248"/>
    </location>
</feature>